<dbReference type="GO" id="GO:0005524">
    <property type="term" value="F:ATP binding"/>
    <property type="evidence" value="ECO:0007669"/>
    <property type="project" value="InterPro"/>
</dbReference>
<evidence type="ECO:0000259" key="2">
    <source>
        <dbReference type="PROSITE" id="PS50011"/>
    </source>
</evidence>
<dbReference type="InterPro" id="IPR052402">
    <property type="entry name" value="ADCK_kinase"/>
</dbReference>
<dbReference type="GO" id="GO:0004672">
    <property type="term" value="F:protein kinase activity"/>
    <property type="evidence" value="ECO:0007669"/>
    <property type="project" value="InterPro"/>
</dbReference>
<dbReference type="InterPro" id="IPR044095">
    <property type="entry name" value="ADCK2_dom"/>
</dbReference>
<dbReference type="Pfam" id="PF03109">
    <property type="entry name" value="ABC1"/>
    <property type="match status" value="1"/>
</dbReference>
<dbReference type="SUPFAM" id="SSF56112">
    <property type="entry name" value="Protein kinase-like (PK-like)"/>
    <property type="match status" value="1"/>
</dbReference>
<reference evidence="3" key="1">
    <citation type="submission" date="2021-01" db="EMBL/GenBank/DDBJ databases">
        <authorList>
            <person name="Corre E."/>
            <person name="Pelletier E."/>
            <person name="Niang G."/>
            <person name="Scheremetjew M."/>
            <person name="Finn R."/>
            <person name="Kale V."/>
            <person name="Holt S."/>
            <person name="Cochrane G."/>
            <person name="Meng A."/>
            <person name="Brown T."/>
            <person name="Cohen L."/>
        </authorList>
    </citation>
    <scope>NUCLEOTIDE SEQUENCE</scope>
    <source>
        <strain evidence="3">MM31A-1</strain>
    </source>
</reference>
<gene>
    <name evidence="3" type="ORF">CDEB00056_LOCUS19002</name>
</gene>
<comment type="similarity">
    <text evidence="1">Belongs to the protein kinase superfamily. ADCK protein kinase family.</text>
</comment>
<feature type="domain" description="Protein kinase" evidence="2">
    <location>
        <begin position="259"/>
        <end position="596"/>
    </location>
</feature>
<dbReference type="EMBL" id="HBIO01024735">
    <property type="protein sequence ID" value="CAE0474149.1"/>
    <property type="molecule type" value="Transcribed_RNA"/>
</dbReference>
<dbReference type="PANTHER" id="PTHR45890">
    <property type="entry name" value="AARF DOMAIN CONTAINING KINASE 2 (PREDICTED)"/>
    <property type="match status" value="1"/>
</dbReference>
<accession>A0A7S3VDU5</accession>
<organism evidence="3">
    <name type="scientific">Chaetoceros debilis</name>
    <dbReference type="NCBI Taxonomy" id="122233"/>
    <lineage>
        <taxon>Eukaryota</taxon>
        <taxon>Sar</taxon>
        <taxon>Stramenopiles</taxon>
        <taxon>Ochrophyta</taxon>
        <taxon>Bacillariophyta</taxon>
        <taxon>Coscinodiscophyceae</taxon>
        <taxon>Chaetocerotophycidae</taxon>
        <taxon>Chaetocerotales</taxon>
        <taxon>Chaetocerotaceae</taxon>
        <taxon>Chaetoceros</taxon>
    </lineage>
</organism>
<sequence>MSSQLVASAISRSTSKLATFSRASLGFVPQPLVPFKTSQTFSLFQKYHYSSGSGSALRPNIIQYGKRMETNVARLYARRMIELAAMSAATLASKTSLEGVMMSSSSSSSSKPTEWTTIDLAKQRKEFGESISSLGKTRISRVWAAGSRIANLVLLASPLAILTPMAYLAGPKSKTSDFAWDYAVWSVEMAGPTFIKLIQWATTRNDLFPPEFVEHFTQLQDNTRGHSWQHTAKTFEKDLGADYNDWFEFESGDGKFRRNDKIKPIGSGCVAQVYKAKLKKDTTLLPAGSEVAIKVTHPHILHKVCVDFYIMNKLTAAFEALPYLNLDYLSMRDSVAQFRDIMLPQLDLRVEARNLQRFRRDFSDDPYVEFPMPITDFTTKDVLVESFVHGEPILNYCIQGLKSRKDREYLAEFGLRTVMKMIFEYDFVHGDLHPGNIIINRNMDVKGHPLCMNLIDCGLVVELGEQDHVNLVKVLGALIKRDGNESAKLMIDTAKKCQANELDVKLFCKGIQKICDDDVDQNFLESVGDYLADICYLACKHKVKLEPSFINAALACEIMEGIASKLYPTLAVQHIAFPMVVKAEVMHGLKEMKKKW</sequence>
<dbReference type="PROSITE" id="PS50011">
    <property type="entry name" value="PROTEIN_KINASE_DOM"/>
    <property type="match status" value="1"/>
</dbReference>
<dbReference type="AlphaFoldDB" id="A0A7S3VDU5"/>
<dbReference type="InterPro" id="IPR011009">
    <property type="entry name" value="Kinase-like_dom_sf"/>
</dbReference>
<dbReference type="InterPro" id="IPR004147">
    <property type="entry name" value="ABC1_dom"/>
</dbReference>
<dbReference type="CDD" id="cd13971">
    <property type="entry name" value="ADCK2-like"/>
    <property type="match status" value="1"/>
</dbReference>
<evidence type="ECO:0000256" key="1">
    <source>
        <dbReference type="ARBA" id="ARBA00009670"/>
    </source>
</evidence>
<proteinExistence type="inferred from homology"/>
<evidence type="ECO:0000313" key="3">
    <source>
        <dbReference type="EMBL" id="CAE0474149.1"/>
    </source>
</evidence>
<dbReference type="PANTHER" id="PTHR45890:SF1">
    <property type="entry name" value="AARF DOMAIN CONTAINING KINASE 2"/>
    <property type="match status" value="1"/>
</dbReference>
<protein>
    <recommendedName>
        <fullName evidence="2">Protein kinase domain-containing protein</fullName>
    </recommendedName>
</protein>
<dbReference type="Gene3D" id="1.10.510.10">
    <property type="entry name" value="Transferase(Phosphotransferase) domain 1"/>
    <property type="match status" value="1"/>
</dbReference>
<dbReference type="InterPro" id="IPR000719">
    <property type="entry name" value="Prot_kinase_dom"/>
</dbReference>
<name>A0A7S3VDU5_9STRA</name>